<feature type="domain" description="HTH cro/C1-type" evidence="1">
    <location>
        <begin position="16"/>
        <end position="70"/>
    </location>
</feature>
<dbReference type="GO" id="GO:0003677">
    <property type="term" value="F:DNA binding"/>
    <property type="evidence" value="ECO:0007669"/>
    <property type="project" value="InterPro"/>
</dbReference>
<dbReference type="PANTHER" id="PTHR35010:SF4">
    <property type="entry name" value="BLL5781 PROTEIN"/>
    <property type="match status" value="1"/>
</dbReference>
<protein>
    <submittedName>
        <fullName evidence="2">Helix-turn-helix domain-containing protein</fullName>
    </submittedName>
</protein>
<accession>A0A5Q2RDR9</accession>
<evidence type="ECO:0000313" key="2">
    <source>
        <dbReference type="EMBL" id="QGG93834.1"/>
    </source>
</evidence>
<name>A0A5Q2RDR9_9ACTN</name>
<dbReference type="Proteomes" id="UP000334019">
    <property type="component" value="Chromosome"/>
</dbReference>
<dbReference type="AlphaFoldDB" id="A0A5Q2RDR9"/>
<dbReference type="SMART" id="SM00530">
    <property type="entry name" value="HTH_XRE"/>
    <property type="match status" value="1"/>
</dbReference>
<keyword evidence="3" id="KW-1185">Reference proteome</keyword>
<dbReference type="EMBL" id="CP045851">
    <property type="protein sequence ID" value="QGG93834.1"/>
    <property type="molecule type" value="Genomic_DNA"/>
</dbReference>
<dbReference type="InterPro" id="IPR041413">
    <property type="entry name" value="MLTR_LBD"/>
</dbReference>
<dbReference type="Pfam" id="PF17765">
    <property type="entry name" value="MLTR_LBD"/>
    <property type="match status" value="1"/>
</dbReference>
<dbReference type="PANTHER" id="PTHR35010">
    <property type="entry name" value="BLL4672 PROTEIN-RELATED"/>
    <property type="match status" value="1"/>
</dbReference>
<evidence type="ECO:0000259" key="1">
    <source>
        <dbReference type="PROSITE" id="PS50943"/>
    </source>
</evidence>
<dbReference type="Pfam" id="PF01381">
    <property type="entry name" value="HTH_3"/>
    <property type="match status" value="1"/>
</dbReference>
<dbReference type="InterPro" id="IPR010982">
    <property type="entry name" value="Lambda_DNA-bd_dom_sf"/>
</dbReference>
<dbReference type="SUPFAM" id="SSF47413">
    <property type="entry name" value="lambda repressor-like DNA-binding domains"/>
    <property type="match status" value="1"/>
</dbReference>
<dbReference type="KEGG" id="atq:GH723_01190"/>
<evidence type="ECO:0000313" key="3">
    <source>
        <dbReference type="Proteomes" id="UP000334019"/>
    </source>
</evidence>
<reference evidence="2 3" key="1">
    <citation type="submission" date="2019-11" db="EMBL/GenBank/DDBJ databases">
        <authorList>
            <person name="He Y."/>
        </authorList>
    </citation>
    <scope>NUCLEOTIDE SEQUENCE [LARGE SCALE GENOMIC DNA]</scope>
    <source>
        <strain evidence="2 3">SCSIO 58843</strain>
    </source>
</reference>
<dbReference type="InterPro" id="IPR001387">
    <property type="entry name" value="Cro/C1-type_HTH"/>
</dbReference>
<organism evidence="2 3">
    <name type="scientific">Actinomarinicola tropica</name>
    <dbReference type="NCBI Taxonomy" id="2789776"/>
    <lineage>
        <taxon>Bacteria</taxon>
        <taxon>Bacillati</taxon>
        <taxon>Actinomycetota</taxon>
        <taxon>Acidimicrobiia</taxon>
        <taxon>Acidimicrobiales</taxon>
        <taxon>Iamiaceae</taxon>
        <taxon>Actinomarinicola</taxon>
    </lineage>
</organism>
<dbReference type="Gene3D" id="1.10.260.40">
    <property type="entry name" value="lambda repressor-like DNA-binding domains"/>
    <property type="match status" value="1"/>
</dbReference>
<dbReference type="PROSITE" id="PS50943">
    <property type="entry name" value="HTH_CROC1"/>
    <property type="match status" value="1"/>
</dbReference>
<proteinExistence type="predicted"/>
<sequence length="269" mass="29632">MTLTATPRRHGAGPLLREWRQRRRMSQLDLASSAEVSPRHLSFVETGRSAPSRELLLHLAEHLDVPIRERNTLLLAAGYAPVYGERDLDDEEMDPVRTALEHILAGHEPYPAVILDRRGDLVLANGAALRLFTEGVADHLLEAPVNAYRLGLHPDGLASRVRNVAVYSHHLLTRLRREAALSGDPALAALLEEVRGFPDLTHPSVADHDPAQMLFLPMELTTVDGVELTFFSTLATFGTALDATVAELSIESFFPADDATRRHLRTLAG</sequence>
<dbReference type="CDD" id="cd00093">
    <property type="entry name" value="HTH_XRE"/>
    <property type="match status" value="1"/>
</dbReference>
<dbReference type="RefSeq" id="WP_153757940.1">
    <property type="nucleotide sequence ID" value="NZ_CP045851.1"/>
</dbReference>
<dbReference type="Gene3D" id="3.30.450.180">
    <property type="match status" value="1"/>
</dbReference>
<gene>
    <name evidence="2" type="ORF">GH723_01190</name>
</gene>